<dbReference type="AlphaFoldDB" id="A0A6A4HIP7"/>
<proteinExistence type="predicted"/>
<feature type="region of interest" description="Disordered" evidence="1">
    <location>
        <begin position="1"/>
        <end position="20"/>
    </location>
</feature>
<protein>
    <submittedName>
        <fullName evidence="2">Uncharacterized protein</fullName>
    </submittedName>
</protein>
<reference evidence="2" key="1">
    <citation type="journal article" date="2019" name="Environ. Microbiol.">
        <title>Fungal ecological strategies reflected in gene transcription - a case study of two litter decomposers.</title>
        <authorList>
            <person name="Barbi F."/>
            <person name="Kohler A."/>
            <person name="Barry K."/>
            <person name="Baskaran P."/>
            <person name="Daum C."/>
            <person name="Fauchery L."/>
            <person name="Ihrmark K."/>
            <person name="Kuo A."/>
            <person name="LaButti K."/>
            <person name="Lipzen A."/>
            <person name="Morin E."/>
            <person name="Grigoriev I.V."/>
            <person name="Henrissat B."/>
            <person name="Lindahl B."/>
            <person name="Martin F."/>
        </authorList>
    </citation>
    <scope>NUCLEOTIDE SEQUENCE</scope>
    <source>
        <strain evidence="2">JB14</strain>
    </source>
</reference>
<evidence type="ECO:0000256" key="1">
    <source>
        <dbReference type="SAM" id="MobiDB-lite"/>
    </source>
</evidence>
<dbReference type="Proteomes" id="UP000799118">
    <property type="component" value="Unassembled WGS sequence"/>
</dbReference>
<gene>
    <name evidence="2" type="ORF">BT96DRAFT_996250</name>
</gene>
<name>A0A6A4HIP7_9AGAR</name>
<keyword evidence="3" id="KW-1185">Reference proteome</keyword>
<sequence>MTPKKQKPSLENENQENIPPVIKWHDNKTIQSSQAEEISIEYDSWVQSRRAATVALAIGTELKKAVDSETASKPESDEDITLVNVTTPNLDSDCQEKADSEEPLCWGCAKLVVMWDNELKRPVSVAAPPQRTRLSRRLIHIEDLPDHVLLAENV</sequence>
<evidence type="ECO:0000313" key="2">
    <source>
        <dbReference type="EMBL" id="KAE9396974.1"/>
    </source>
</evidence>
<dbReference type="EMBL" id="ML769505">
    <property type="protein sequence ID" value="KAE9396974.1"/>
    <property type="molecule type" value="Genomic_DNA"/>
</dbReference>
<accession>A0A6A4HIP7</accession>
<organism evidence="2 3">
    <name type="scientific">Gymnopus androsaceus JB14</name>
    <dbReference type="NCBI Taxonomy" id="1447944"/>
    <lineage>
        <taxon>Eukaryota</taxon>
        <taxon>Fungi</taxon>
        <taxon>Dikarya</taxon>
        <taxon>Basidiomycota</taxon>
        <taxon>Agaricomycotina</taxon>
        <taxon>Agaricomycetes</taxon>
        <taxon>Agaricomycetidae</taxon>
        <taxon>Agaricales</taxon>
        <taxon>Marasmiineae</taxon>
        <taxon>Omphalotaceae</taxon>
        <taxon>Gymnopus</taxon>
    </lineage>
</organism>
<evidence type="ECO:0000313" key="3">
    <source>
        <dbReference type="Proteomes" id="UP000799118"/>
    </source>
</evidence>